<evidence type="ECO:0000256" key="5">
    <source>
        <dbReference type="SAM" id="SignalP"/>
    </source>
</evidence>
<dbReference type="PROSITE" id="PS51935">
    <property type="entry name" value="NLPC_P60"/>
    <property type="match status" value="1"/>
</dbReference>
<sequence length="239" mass="25138">MKPAKKSVIISVTAAVIASLLVTTASAEGLYYTVTAARIESNAAALLLPANVSPDAVQQTLQPVVSKGSVIAEGSLSGERTVPVVVSDLQSSFISGATVEDMQYAAGMSVANFSKQFDGYRYVYGSASPKAGFDCSGLVYYVYSHFGYIVPRTAHLQYNNGTAVSRAELQPGDLVFFATNGGHAITHVGIYIGGNNFIHAATRSQGVIVSSLESAYWAKTLVGAKRIITPQAALQVAYQ</sequence>
<evidence type="ECO:0000259" key="6">
    <source>
        <dbReference type="PROSITE" id="PS51935"/>
    </source>
</evidence>
<protein>
    <submittedName>
        <fullName evidence="7">Cell wall-associated hydrolase, NlpC family</fullName>
    </submittedName>
</protein>
<evidence type="ECO:0000256" key="4">
    <source>
        <dbReference type="ARBA" id="ARBA00022807"/>
    </source>
</evidence>
<proteinExistence type="inferred from homology"/>
<dbReference type="Gene3D" id="3.90.1720.10">
    <property type="entry name" value="endopeptidase domain like (from Nostoc punctiforme)"/>
    <property type="match status" value="1"/>
</dbReference>
<dbReference type="PANTHER" id="PTHR47053:SF1">
    <property type="entry name" value="MUREIN DD-ENDOPEPTIDASE MEPH-RELATED"/>
    <property type="match status" value="1"/>
</dbReference>
<dbReference type="RefSeq" id="WP_073075950.1">
    <property type="nucleotide sequence ID" value="NZ_FQXV01000001.1"/>
</dbReference>
<dbReference type="Pfam" id="PF00877">
    <property type="entry name" value="NLPC_P60"/>
    <property type="match status" value="1"/>
</dbReference>
<evidence type="ECO:0000256" key="2">
    <source>
        <dbReference type="ARBA" id="ARBA00022670"/>
    </source>
</evidence>
<dbReference type="Proteomes" id="UP000183995">
    <property type="component" value="Unassembled WGS sequence"/>
</dbReference>
<feature type="signal peptide" evidence="5">
    <location>
        <begin position="1"/>
        <end position="27"/>
    </location>
</feature>
<organism evidence="7 8">
    <name type="scientific">Sporobacter termitidis DSM 10068</name>
    <dbReference type="NCBI Taxonomy" id="1123282"/>
    <lineage>
        <taxon>Bacteria</taxon>
        <taxon>Bacillati</taxon>
        <taxon>Bacillota</taxon>
        <taxon>Clostridia</taxon>
        <taxon>Eubacteriales</taxon>
        <taxon>Oscillospiraceae</taxon>
        <taxon>Sporobacter</taxon>
    </lineage>
</organism>
<evidence type="ECO:0000313" key="8">
    <source>
        <dbReference type="Proteomes" id="UP000183995"/>
    </source>
</evidence>
<dbReference type="InterPro" id="IPR038765">
    <property type="entry name" value="Papain-like_cys_pep_sf"/>
</dbReference>
<dbReference type="InterPro" id="IPR051202">
    <property type="entry name" value="Peptidase_C40"/>
</dbReference>
<keyword evidence="5" id="KW-0732">Signal</keyword>
<dbReference type="GO" id="GO:0006508">
    <property type="term" value="P:proteolysis"/>
    <property type="evidence" value="ECO:0007669"/>
    <property type="project" value="UniProtKB-KW"/>
</dbReference>
<gene>
    <name evidence="7" type="ORF">SAMN02745823_00395</name>
</gene>
<dbReference type="STRING" id="1123282.SAMN02745823_00395"/>
<evidence type="ECO:0000313" key="7">
    <source>
        <dbReference type="EMBL" id="SHH59058.1"/>
    </source>
</evidence>
<keyword evidence="3 7" id="KW-0378">Hydrolase</keyword>
<keyword evidence="2" id="KW-0645">Protease</keyword>
<reference evidence="7 8" key="1">
    <citation type="submission" date="2016-11" db="EMBL/GenBank/DDBJ databases">
        <authorList>
            <person name="Jaros S."/>
            <person name="Januszkiewicz K."/>
            <person name="Wedrychowicz H."/>
        </authorList>
    </citation>
    <scope>NUCLEOTIDE SEQUENCE [LARGE SCALE GENOMIC DNA]</scope>
    <source>
        <strain evidence="7 8">DSM 10068</strain>
    </source>
</reference>
<dbReference type="EMBL" id="FQXV01000001">
    <property type="protein sequence ID" value="SHH59058.1"/>
    <property type="molecule type" value="Genomic_DNA"/>
</dbReference>
<accession>A0A1M5U813</accession>
<dbReference type="PANTHER" id="PTHR47053">
    <property type="entry name" value="MUREIN DD-ENDOPEPTIDASE MEPH-RELATED"/>
    <property type="match status" value="1"/>
</dbReference>
<dbReference type="InterPro" id="IPR000064">
    <property type="entry name" value="NLP_P60_dom"/>
</dbReference>
<name>A0A1M5U813_9FIRM</name>
<dbReference type="GO" id="GO:0008234">
    <property type="term" value="F:cysteine-type peptidase activity"/>
    <property type="evidence" value="ECO:0007669"/>
    <property type="project" value="UniProtKB-KW"/>
</dbReference>
<keyword evidence="8" id="KW-1185">Reference proteome</keyword>
<feature type="domain" description="NlpC/P60" evidence="6">
    <location>
        <begin position="103"/>
        <end position="228"/>
    </location>
</feature>
<keyword evidence="4" id="KW-0788">Thiol protease</keyword>
<evidence type="ECO:0000256" key="1">
    <source>
        <dbReference type="ARBA" id="ARBA00007074"/>
    </source>
</evidence>
<comment type="similarity">
    <text evidence="1">Belongs to the peptidase C40 family.</text>
</comment>
<dbReference type="AlphaFoldDB" id="A0A1M5U813"/>
<dbReference type="SUPFAM" id="SSF54001">
    <property type="entry name" value="Cysteine proteinases"/>
    <property type="match status" value="1"/>
</dbReference>
<feature type="chain" id="PRO_5009914155" evidence="5">
    <location>
        <begin position="28"/>
        <end position="239"/>
    </location>
</feature>
<evidence type="ECO:0000256" key="3">
    <source>
        <dbReference type="ARBA" id="ARBA00022801"/>
    </source>
</evidence>